<evidence type="ECO:0000256" key="2">
    <source>
        <dbReference type="SAM" id="MobiDB-lite"/>
    </source>
</evidence>
<dbReference type="EMBL" id="QUAB01000036">
    <property type="protein sequence ID" value="REJ06285.1"/>
    <property type="molecule type" value="Genomic_DNA"/>
</dbReference>
<comment type="caution">
    <text evidence="3">The sequence shown here is derived from an EMBL/GenBank/DDBJ whole genome shotgun (WGS) entry which is preliminary data.</text>
</comment>
<keyword evidence="4" id="KW-1185">Reference proteome</keyword>
<dbReference type="Proteomes" id="UP000262172">
    <property type="component" value="Unassembled WGS sequence"/>
</dbReference>
<gene>
    <name evidence="3" type="ORF">DY023_06550</name>
</gene>
<feature type="coiled-coil region" evidence="1">
    <location>
        <begin position="46"/>
        <end position="73"/>
    </location>
</feature>
<name>A0A371NV02_9MICO</name>
<evidence type="ECO:0000313" key="3">
    <source>
        <dbReference type="EMBL" id="REJ06285.1"/>
    </source>
</evidence>
<reference evidence="3 4" key="1">
    <citation type="submission" date="2018-08" db="EMBL/GenBank/DDBJ databases">
        <title>Isolation, diversity and antifungal activity of Actinobacteria from cow dung.</title>
        <authorList>
            <person name="Ling L."/>
        </authorList>
    </citation>
    <scope>NUCLEOTIDE SEQUENCE [LARGE SCALE GENOMIC DNA]</scope>
    <source>
        <strain evidence="3 4">NEAU-LLE</strain>
    </source>
</reference>
<dbReference type="AlphaFoldDB" id="A0A371NV02"/>
<evidence type="ECO:0000256" key="1">
    <source>
        <dbReference type="SAM" id="Coils"/>
    </source>
</evidence>
<organism evidence="3 4">
    <name type="scientific">Microbacterium bovistercoris</name>
    <dbReference type="NCBI Taxonomy" id="2293570"/>
    <lineage>
        <taxon>Bacteria</taxon>
        <taxon>Bacillati</taxon>
        <taxon>Actinomycetota</taxon>
        <taxon>Actinomycetes</taxon>
        <taxon>Micrococcales</taxon>
        <taxon>Microbacteriaceae</taxon>
        <taxon>Microbacterium</taxon>
    </lineage>
</organism>
<dbReference type="RefSeq" id="WP_116241543.1">
    <property type="nucleotide sequence ID" value="NZ_QUAB01000036.1"/>
</dbReference>
<feature type="compositionally biased region" description="Basic and acidic residues" evidence="2">
    <location>
        <begin position="23"/>
        <end position="35"/>
    </location>
</feature>
<feature type="compositionally biased region" description="Basic and acidic residues" evidence="2">
    <location>
        <begin position="1"/>
        <end position="12"/>
    </location>
</feature>
<accession>A0A371NV02</accession>
<keyword evidence="1" id="KW-0175">Coiled coil</keyword>
<feature type="region of interest" description="Disordered" evidence="2">
    <location>
        <begin position="1"/>
        <end position="46"/>
    </location>
</feature>
<proteinExistence type="predicted"/>
<evidence type="ECO:0000313" key="4">
    <source>
        <dbReference type="Proteomes" id="UP000262172"/>
    </source>
</evidence>
<sequence length="107" mass="12012">MIEAGQEFRPEDSEVAWSSSATAEDRRALLREPAPHADGGNPLSGAAELDRVINDIEHRAASEQRKLTRDERRLVTKLRAKHAELLSTALNEAERFFGIAPDHPEEW</sequence>
<protein>
    <submittedName>
        <fullName evidence="3">Uncharacterized protein</fullName>
    </submittedName>
</protein>